<dbReference type="Proteomes" id="UP000717696">
    <property type="component" value="Unassembled WGS sequence"/>
</dbReference>
<reference evidence="3" key="1">
    <citation type="journal article" date="2021" name="Nat. Commun.">
        <title>Genetic determinants of endophytism in the Arabidopsis root mycobiome.</title>
        <authorList>
            <person name="Mesny F."/>
            <person name="Miyauchi S."/>
            <person name="Thiergart T."/>
            <person name="Pickel B."/>
            <person name="Atanasova L."/>
            <person name="Karlsson M."/>
            <person name="Huettel B."/>
            <person name="Barry K.W."/>
            <person name="Haridas S."/>
            <person name="Chen C."/>
            <person name="Bauer D."/>
            <person name="Andreopoulos W."/>
            <person name="Pangilinan J."/>
            <person name="LaButti K."/>
            <person name="Riley R."/>
            <person name="Lipzen A."/>
            <person name="Clum A."/>
            <person name="Drula E."/>
            <person name="Henrissat B."/>
            <person name="Kohler A."/>
            <person name="Grigoriev I.V."/>
            <person name="Martin F.M."/>
            <person name="Hacquard S."/>
        </authorList>
    </citation>
    <scope>NUCLEOTIDE SEQUENCE</scope>
    <source>
        <strain evidence="3">MPI-CAGE-AT-0021</strain>
    </source>
</reference>
<dbReference type="SUPFAM" id="SSF49899">
    <property type="entry name" value="Concanavalin A-like lectins/glucanases"/>
    <property type="match status" value="1"/>
</dbReference>
<dbReference type="OrthoDB" id="89349at2759"/>
<gene>
    <name evidence="3" type="ORF">B0J13DRAFT_455379</name>
</gene>
<dbReference type="PANTHER" id="PTHR34002:SF10">
    <property type="entry name" value="PUTATIVE-RELATED"/>
    <property type="match status" value="1"/>
</dbReference>
<comment type="caution">
    <text evidence="3">The sequence shown here is derived from an EMBL/GenBank/DDBJ whole genome shotgun (WGS) entry which is preliminary data.</text>
</comment>
<proteinExistence type="inferred from homology"/>
<dbReference type="GO" id="GO:0000272">
    <property type="term" value="P:polysaccharide catabolic process"/>
    <property type="evidence" value="ECO:0007669"/>
    <property type="project" value="UniProtKB-KW"/>
</dbReference>
<keyword evidence="2" id="KW-0326">Glycosidase</keyword>
<keyword evidence="2" id="KW-0378">Hydrolase</keyword>
<comment type="similarity">
    <text evidence="1 2">Belongs to the glycosyl hydrolase 12 (cellulase H) family.</text>
</comment>
<dbReference type="InterPro" id="IPR013320">
    <property type="entry name" value="ConA-like_dom_sf"/>
</dbReference>
<accession>A0A9P9DMD0</accession>
<keyword evidence="2" id="KW-0624">Polysaccharide degradation</keyword>
<sequence length="114" mass="12904">MLTTRCDRLHRYGGIWPITESTTGTPIAQVQLAGHTWDLYFGYNGEMKVYSFLAASGPINNFSADIKVFFDYLGSEYAFPLSKQYLLIDQFGTEAFTGQDATFYVSRFQAEVNI</sequence>
<dbReference type="Pfam" id="PF01670">
    <property type="entry name" value="Glyco_hydro_12"/>
    <property type="match status" value="1"/>
</dbReference>
<keyword evidence="2" id="KW-0119">Carbohydrate metabolism</keyword>
<evidence type="ECO:0000313" key="3">
    <source>
        <dbReference type="EMBL" id="KAH7123345.1"/>
    </source>
</evidence>
<dbReference type="InterPro" id="IPR013319">
    <property type="entry name" value="GH11/12"/>
</dbReference>
<keyword evidence="4" id="KW-1185">Reference proteome</keyword>
<protein>
    <submittedName>
        <fullName evidence="3">Endoglucanase-1</fullName>
    </submittedName>
</protein>
<dbReference type="EMBL" id="JAGMUU010000025">
    <property type="protein sequence ID" value="KAH7123345.1"/>
    <property type="molecule type" value="Genomic_DNA"/>
</dbReference>
<dbReference type="PANTHER" id="PTHR34002">
    <property type="entry name" value="BLR1656 PROTEIN"/>
    <property type="match status" value="1"/>
</dbReference>
<dbReference type="InterPro" id="IPR002594">
    <property type="entry name" value="GH12"/>
</dbReference>
<evidence type="ECO:0000256" key="2">
    <source>
        <dbReference type="RuleBase" id="RU361163"/>
    </source>
</evidence>
<evidence type="ECO:0000256" key="1">
    <source>
        <dbReference type="ARBA" id="ARBA00005519"/>
    </source>
</evidence>
<name>A0A9P9DMD0_9HYPO</name>
<dbReference type="GO" id="GO:0008810">
    <property type="term" value="F:cellulase activity"/>
    <property type="evidence" value="ECO:0007669"/>
    <property type="project" value="InterPro"/>
</dbReference>
<organism evidence="3 4">
    <name type="scientific">Dactylonectria estremocensis</name>
    <dbReference type="NCBI Taxonomy" id="1079267"/>
    <lineage>
        <taxon>Eukaryota</taxon>
        <taxon>Fungi</taxon>
        <taxon>Dikarya</taxon>
        <taxon>Ascomycota</taxon>
        <taxon>Pezizomycotina</taxon>
        <taxon>Sordariomycetes</taxon>
        <taxon>Hypocreomycetidae</taxon>
        <taxon>Hypocreales</taxon>
        <taxon>Nectriaceae</taxon>
        <taxon>Dactylonectria</taxon>
    </lineage>
</organism>
<evidence type="ECO:0000313" key="4">
    <source>
        <dbReference type="Proteomes" id="UP000717696"/>
    </source>
</evidence>
<dbReference type="Gene3D" id="2.60.120.180">
    <property type="match status" value="1"/>
</dbReference>
<dbReference type="AlphaFoldDB" id="A0A9P9DMD0"/>